<reference evidence="1" key="1">
    <citation type="submission" date="2021-02" db="EMBL/GenBank/DDBJ databases">
        <authorList>
            <person name="Dougan E. K."/>
            <person name="Rhodes N."/>
            <person name="Thang M."/>
            <person name="Chan C."/>
        </authorList>
    </citation>
    <scope>NUCLEOTIDE SEQUENCE</scope>
</reference>
<name>A0A812JMT0_9DINO</name>
<evidence type="ECO:0000313" key="1">
    <source>
        <dbReference type="EMBL" id="CAE7207020.1"/>
    </source>
</evidence>
<comment type="caution">
    <text evidence="1">The sequence shown here is derived from an EMBL/GenBank/DDBJ whole genome shotgun (WGS) entry which is preliminary data.</text>
</comment>
<dbReference type="AlphaFoldDB" id="A0A812JMT0"/>
<protein>
    <submittedName>
        <fullName evidence="1">Uncharacterized protein</fullName>
    </submittedName>
</protein>
<keyword evidence="2" id="KW-1185">Reference proteome</keyword>
<proteinExistence type="predicted"/>
<evidence type="ECO:0000313" key="2">
    <source>
        <dbReference type="Proteomes" id="UP000604046"/>
    </source>
</evidence>
<dbReference type="Proteomes" id="UP000604046">
    <property type="component" value="Unassembled WGS sequence"/>
</dbReference>
<gene>
    <name evidence="1" type="ORF">SNAT2548_LOCUS6652</name>
</gene>
<sequence>MADLPRWINSSKVETPAMFMAYVQWLGKELQKADPETYPEDKPVIVPEEKHHLPTVIHRSDYVTSLKANEKLCTASECERCQSGRGGYQFRWYSALWYEGYLKGRQREDRWTLGDPEDG</sequence>
<dbReference type="EMBL" id="CAJNDS010000446">
    <property type="protein sequence ID" value="CAE7207020.1"/>
    <property type="molecule type" value="Genomic_DNA"/>
</dbReference>
<organism evidence="1 2">
    <name type="scientific">Symbiodinium natans</name>
    <dbReference type="NCBI Taxonomy" id="878477"/>
    <lineage>
        <taxon>Eukaryota</taxon>
        <taxon>Sar</taxon>
        <taxon>Alveolata</taxon>
        <taxon>Dinophyceae</taxon>
        <taxon>Suessiales</taxon>
        <taxon>Symbiodiniaceae</taxon>
        <taxon>Symbiodinium</taxon>
    </lineage>
</organism>
<accession>A0A812JMT0</accession>